<evidence type="ECO:0000313" key="5">
    <source>
        <dbReference type="EMBL" id="POZ49553.1"/>
    </source>
</evidence>
<protein>
    <submittedName>
        <fullName evidence="5">Mobilization protein A</fullName>
    </submittedName>
</protein>
<feature type="compositionally biased region" description="Basic and acidic residues" evidence="3">
    <location>
        <begin position="221"/>
        <end position="241"/>
    </location>
</feature>
<dbReference type="InterPro" id="IPR005053">
    <property type="entry name" value="MobA_MobL"/>
</dbReference>
<feature type="domain" description="MobA/MobL protein" evidence="4">
    <location>
        <begin position="20"/>
        <end position="224"/>
    </location>
</feature>
<keyword evidence="2" id="KW-0184">Conjugation</keyword>
<evidence type="ECO:0000256" key="2">
    <source>
        <dbReference type="ARBA" id="ARBA00022971"/>
    </source>
</evidence>
<comment type="caution">
    <text evidence="5">The sequence shown here is derived from an EMBL/GenBank/DDBJ whole genome shotgun (WGS) entry which is preliminary data.</text>
</comment>
<evidence type="ECO:0000259" key="4">
    <source>
        <dbReference type="Pfam" id="PF03389"/>
    </source>
</evidence>
<name>A0A2S5CFG9_9GAMM</name>
<dbReference type="AlphaFoldDB" id="A0A2S5CFG9"/>
<feature type="region of interest" description="Disordered" evidence="3">
    <location>
        <begin position="213"/>
        <end position="251"/>
    </location>
</feature>
<evidence type="ECO:0000256" key="1">
    <source>
        <dbReference type="ARBA" id="ARBA00010873"/>
    </source>
</evidence>
<feature type="region of interest" description="Disordered" evidence="3">
    <location>
        <begin position="289"/>
        <end position="314"/>
    </location>
</feature>
<gene>
    <name evidence="5" type="primary">mobA_4</name>
    <name evidence="5" type="ORF">AADEFJLK_04678</name>
</gene>
<sequence length="443" mass="49874">MANWYHCSMKVIGRSGAGSKSSVAACAYRLGENLYDERTQTHHDYTRRSGVEASFTLAPSTAPDWATDPQKLWNAAEAAEKRINSQTAREWVIALPSEVSKEEREEITRGLGEHLTDRYGVAVTAAIHEPSRQGDDRNYHAHILTTTRRMGADGLGEKTRELVNMKTGAVEILHIREYTAELINTALERAGIDDRVDHRSFKDRGIDQEPTEHLGVAATAIERRGEPSRIGDENRGREQANQHKSALAQESEALDRQIAAARAEILEFKPEPEAQAKPVTHWQDHLTAEREGEGGSGGGFRPADPPANTSSSITDPVNVFHADQIATQGEIQHKGLVKHWVEHALEWVHDWDESIAEGWELLKDEIKGGGAHDMDEPQADYWQQQVKAEPADNPQPRRLGGQFDAILEANRKEYKRVDWLEEAQKHYNYYQEPDNEHDNDIER</sequence>
<accession>A0A2S5CFG9</accession>
<dbReference type="Pfam" id="PF03389">
    <property type="entry name" value="MobA_MobL"/>
    <property type="match status" value="1"/>
</dbReference>
<evidence type="ECO:0000313" key="6">
    <source>
        <dbReference type="Proteomes" id="UP000237423"/>
    </source>
</evidence>
<organism evidence="5 6">
    <name type="scientific">Methylovulum psychrotolerans</name>
    <dbReference type="NCBI Taxonomy" id="1704499"/>
    <lineage>
        <taxon>Bacteria</taxon>
        <taxon>Pseudomonadati</taxon>
        <taxon>Pseudomonadota</taxon>
        <taxon>Gammaproteobacteria</taxon>
        <taxon>Methylococcales</taxon>
        <taxon>Methylococcaceae</taxon>
        <taxon>Methylovulum</taxon>
    </lineage>
</organism>
<dbReference type="NCBIfam" id="NF041496">
    <property type="entry name" value="MobQ"/>
    <property type="match status" value="1"/>
</dbReference>
<dbReference type="Gene3D" id="3.30.930.30">
    <property type="match status" value="1"/>
</dbReference>
<comment type="similarity">
    <text evidence="1">Belongs to the MobA/MobL family.</text>
</comment>
<dbReference type="EMBL" id="PGFZ01000067">
    <property type="protein sequence ID" value="POZ49553.1"/>
    <property type="molecule type" value="Genomic_DNA"/>
</dbReference>
<dbReference type="Proteomes" id="UP000237423">
    <property type="component" value="Unassembled WGS sequence"/>
</dbReference>
<proteinExistence type="inferred from homology"/>
<dbReference type="RefSeq" id="WP_103976028.1">
    <property type="nucleotide sequence ID" value="NZ_PGFZ01000067.1"/>
</dbReference>
<reference evidence="5 6" key="1">
    <citation type="submission" date="2017-11" db="EMBL/GenBank/DDBJ databases">
        <title>Draft Genome Sequence of Methylobacter psychrotolerans Sph1T, an Obligate Methanotroph from Low-Temperature Environments.</title>
        <authorList>
            <person name="Oshkin I.Y."/>
            <person name="Miroshnikov K."/>
            <person name="Belova S.E."/>
            <person name="Korzhenkov A."/>
            <person name="Toshchakov S.V."/>
            <person name="Dedysh S.N."/>
        </authorList>
    </citation>
    <scope>NUCLEOTIDE SEQUENCE [LARGE SCALE GENOMIC DNA]</scope>
    <source>
        <strain evidence="5 6">Sph1</strain>
    </source>
</reference>
<evidence type="ECO:0000256" key="3">
    <source>
        <dbReference type="SAM" id="MobiDB-lite"/>
    </source>
</evidence>